<accession>A0AAN4VYW4</accession>
<protein>
    <submittedName>
        <fullName evidence="8">8-amino-7-oxononanoate synthase</fullName>
    </submittedName>
</protein>
<evidence type="ECO:0000256" key="3">
    <source>
        <dbReference type="ARBA" id="ARBA00022679"/>
    </source>
</evidence>
<evidence type="ECO:0000313" key="9">
    <source>
        <dbReference type="Proteomes" id="UP001310022"/>
    </source>
</evidence>
<reference evidence="8 9" key="1">
    <citation type="submission" date="2021-12" db="EMBL/GenBank/DDBJ databases">
        <title>Genome sequencing of bacteria with rrn-lacking chromosome and rrn-plasmid.</title>
        <authorList>
            <person name="Anda M."/>
            <person name="Iwasaki W."/>
        </authorList>
    </citation>
    <scope>NUCLEOTIDE SEQUENCE [LARGE SCALE GENOMIC DNA]</scope>
    <source>
        <strain evidence="8 9">NBRC 15940</strain>
    </source>
</reference>
<dbReference type="Pfam" id="PF00155">
    <property type="entry name" value="Aminotran_1_2"/>
    <property type="match status" value="1"/>
</dbReference>
<sequence>MDLFAKCDAKNTPLGKYSDVDEGYYMFPKLEGEIGPRMTFQGRQVLNWSLNNYLGLANHPEIRQADAQAAADWGLAYPMGARIMSGNTVKHEQLERELADFVGKEDCFLLNFGYQGVVSIIDAVLDRRDVVVYDAESHACILDGLRLHIGKRFVYAHNDMESLEKQLERAERLAKETGGGILVITEGVFGMSGVMGNLPGVIKLKEKYDFRLFVDDAHGFGTMGATGAGTGEQLECQDGIDLYFSTFAKSMASIGAFVAGDEKIVKYLRYSLRSQIFAKSLPMPLVVGNLKRLEMLKNSPAKDKLWEVVNALQSGLKERGFNIGHTQTPVTPVFLSGTMLEAANLTQDIRERFNIFCSIVIYPVIPKGQIMLRLIPTAAHTLADVEETINAFAEIKDKLEAGEYNKDGVAEQMPD</sequence>
<comment type="cofactor">
    <cofactor evidence="1 5">
        <name>pyridoxal 5'-phosphate</name>
        <dbReference type="ChEBI" id="CHEBI:597326"/>
    </cofactor>
</comment>
<feature type="coiled-coil region" evidence="6">
    <location>
        <begin position="153"/>
        <end position="180"/>
    </location>
</feature>
<dbReference type="PROSITE" id="PS00599">
    <property type="entry name" value="AA_TRANSFER_CLASS_2"/>
    <property type="match status" value="1"/>
</dbReference>
<dbReference type="Proteomes" id="UP001310022">
    <property type="component" value="Unassembled WGS sequence"/>
</dbReference>
<keyword evidence="9" id="KW-1185">Reference proteome</keyword>
<name>A0AAN4VYW4_9BACT</name>
<gene>
    <name evidence="8" type="ORF">PEDI_23260</name>
</gene>
<evidence type="ECO:0000259" key="7">
    <source>
        <dbReference type="Pfam" id="PF00155"/>
    </source>
</evidence>
<dbReference type="InterPro" id="IPR015424">
    <property type="entry name" value="PyrdxlP-dep_Trfase"/>
</dbReference>
<dbReference type="GO" id="GO:0030170">
    <property type="term" value="F:pyridoxal phosphate binding"/>
    <property type="evidence" value="ECO:0007669"/>
    <property type="project" value="InterPro"/>
</dbReference>
<dbReference type="InterPro" id="IPR015421">
    <property type="entry name" value="PyrdxlP-dep_Trfase_major"/>
</dbReference>
<dbReference type="InterPro" id="IPR015422">
    <property type="entry name" value="PyrdxlP-dep_Trfase_small"/>
</dbReference>
<dbReference type="AlphaFoldDB" id="A0AAN4VYW4"/>
<comment type="caution">
    <text evidence="8">The sequence shown here is derived from an EMBL/GenBank/DDBJ whole genome shotgun (WGS) entry which is preliminary data.</text>
</comment>
<keyword evidence="4 5" id="KW-0663">Pyridoxal phosphate</keyword>
<comment type="similarity">
    <text evidence="5">Belongs to the class-II pyridoxal-phosphate-dependent aminotransferase family.</text>
</comment>
<dbReference type="InterPro" id="IPR001917">
    <property type="entry name" value="Aminotrans_II_pyridoxalP_BS"/>
</dbReference>
<evidence type="ECO:0000256" key="4">
    <source>
        <dbReference type="ARBA" id="ARBA00022898"/>
    </source>
</evidence>
<comment type="pathway">
    <text evidence="2">Lipid metabolism.</text>
</comment>
<dbReference type="PANTHER" id="PTHR13693">
    <property type="entry name" value="CLASS II AMINOTRANSFERASE/8-AMINO-7-OXONONANOATE SYNTHASE"/>
    <property type="match status" value="1"/>
</dbReference>
<evidence type="ECO:0000313" key="8">
    <source>
        <dbReference type="EMBL" id="GJM61774.1"/>
    </source>
</evidence>
<evidence type="ECO:0000256" key="1">
    <source>
        <dbReference type="ARBA" id="ARBA00001933"/>
    </source>
</evidence>
<dbReference type="Gene3D" id="3.90.1150.10">
    <property type="entry name" value="Aspartate Aminotransferase, domain 1"/>
    <property type="match status" value="1"/>
</dbReference>
<feature type="domain" description="Aminotransferase class I/classII large" evidence="7">
    <location>
        <begin position="44"/>
        <end position="391"/>
    </location>
</feature>
<dbReference type="Gene3D" id="3.40.640.10">
    <property type="entry name" value="Type I PLP-dependent aspartate aminotransferase-like (Major domain)"/>
    <property type="match status" value="1"/>
</dbReference>
<dbReference type="InterPro" id="IPR004839">
    <property type="entry name" value="Aminotransferase_I/II_large"/>
</dbReference>
<dbReference type="SUPFAM" id="SSF53383">
    <property type="entry name" value="PLP-dependent transferases"/>
    <property type="match status" value="1"/>
</dbReference>
<dbReference type="RefSeq" id="WP_053405763.1">
    <property type="nucleotide sequence ID" value="NZ_BQKE01000001.1"/>
</dbReference>
<dbReference type="EMBL" id="BQKE01000001">
    <property type="protein sequence ID" value="GJM61774.1"/>
    <property type="molecule type" value="Genomic_DNA"/>
</dbReference>
<dbReference type="InterPro" id="IPR050087">
    <property type="entry name" value="AON_synthase_class-II"/>
</dbReference>
<organism evidence="8 9">
    <name type="scientific">Persicobacter diffluens</name>
    <dbReference type="NCBI Taxonomy" id="981"/>
    <lineage>
        <taxon>Bacteria</taxon>
        <taxon>Pseudomonadati</taxon>
        <taxon>Bacteroidota</taxon>
        <taxon>Cytophagia</taxon>
        <taxon>Cytophagales</taxon>
        <taxon>Persicobacteraceae</taxon>
        <taxon>Persicobacter</taxon>
    </lineage>
</organism>
<keyword evidence="6" id="KW-0175">Coiled coil</keyword>
<evidence type="ECO:0000256" key="6">
    <source>
        <dbReference type="SAM" id="Coils"/>
    </source>
</evidence>
<dbReference type="GO" id="GO:0016740">
    <property type="term" value="F:transferase activity"/>
    <property type="evidence" value="ECO:0007669"/>
    <property type="project" value="UniProtKB-KW"/>
</dbReference>
<evidence type="ECO:0000256" key="2">
    <source>
        <dbReference type="ARBA" id="ARBA00005189"/>
    </source>
</evidence>
<evidence type="ECO:0000256" key="5">
    <source>
        <dbReference type="RuleBase" id="RU003693"/>
    </source>
</evidence>
<keyword evidence="3" id="KW-0808">Transferase</keyword>
<proteinExistence type="inferred from homology"/>